<feature type="compositionally biased region" description="Polar residues" evidence="1">
    <location>
        <begin position="99"/>
        <end position="112"/>
    </location>
</feature>
<protein>
    <submittedName>
        <fullName evidence="2">Uncharacterized protein</fullName>
    </submittedName>
</protein>
<feature type="region of interest" description="Disordered" evidence="1">
    <location>
        <begin position="95"/>
        <end position="118"/>
    </location>
</feature>
<dbReference type="AlphaFoldDB" id="A0A7D5S9M7"/>
<evidence type="ECO:0000256" key="1">
    <source>
        <dbReference type="SAM" id="MobiDB-lite"/>
    </source>
</evidence>
<organism evidence="2 3">
    <name type="scientific">Candidatus Accumulibacter cognatus</name>
    <dbReference type="NCBI Taxonomy" id="2954383"/>
    <lineage>
        <taxon>Bacteria</taxon>
        <taxon>Pseudomonadati</taxon>
        <taxon>Pseudomonadota</taxon>
        <taxon>Betaproteobacteria</taxon>
        <taxon>Candidatus Accumulibacter</taxon>
    </lineage>
</organism>
<dbReference type="KEGG" id="acog:HWD57_16820"/>
<proteinExistence type="predicted"/>
<reference evidence="2 3" key="1">
    <citation type="journal article" date="2019" name="Microbiome">
        <title>Annotated bacterial chromosomes from frame-shift-corrected long-read metagenomic data.</title>
        <authorList>
            <person name="Arumugam K."/>
            <person name="Bagci C."/>
            <person name="Bessarab I."/>
            <person name="Beier S."/>
            <person name="Buchfink B."/>
            <person name="Gorska A."/>
            <person name="Qiu G."/>
            <person name="Huson D.H."/>
            <person name="Williams R.B.H."/>
        </authorList>
    </citation>
    <scope>NUCLEOTIDE SEQUENCE [LARGE SCALE GENOMIC DNA]</scope>
    <source>
        <strain evidence="2">SSA1</strain>
    </source>
</reference>
<evidence type="ECO:0000313" key="3">
    <source>
        <dbReference type="Proteomes" id="UP000509684"/>
    </source>
</evidence>
<dbReference type="Proteomes" id="UP000509684">
    <property type="component" value="Chromosome"/>
</dbReference>
<name>A0A7D5S9M7_9PROT</name>
<sequence>MNSNYIGIANADLSRTEALFGEHIESDPQPRWELLLLFLPGAVRHHRELVARESLPISCKLPWQPVAALLTVAWCALPAQAASSIVRDGSIGAGPTAVLTPSGTVSRGSASYTVRGHD</sequence>
<evidence type="ECO:0000313" key="2">
    <source>
        <dbReference type="EMBL" id="QLH51276.1"/>
    </source>
</evidence>
<dbReference type="EMBL" id="CP058708">
    <property type="protein sequence ID" value="QLH51276.1"/>
    <property type="molecule type" value="Genomic_DNA"/>
</dbReference>
<gene>
    <name evidence="2" type="ORF">HWD57_16820</name>
</gene>
<accession>A0A7D5S9M7</accession>